<dbReference type="Pfam" id="PF02678">
    <property type="entry name" value="Pirin"/>
    <property type="match status" value="1"/>
</dbReference>
<reference evidence="6 7" key="1">
    <citation type="submission" date="2020-01" db="EMBL/GenBank/DDBJ databases">
        <title>Genome sequencing of strain KACC 21265.</title>
        <authorList>
            <person name="Heo J."/>
            <person name="Kim S.-J."/>
            <person name="Kim J.-S."/>
            <person name="Hong S.-B."/>
            <person name="Kwon S.-W."/>
        </authorList>
    </citation>
    <scope>NUCLEOTIDE SEQUENCE [LARGE SCALE GENOMIC DNA]</scope>
    <source>
        <strain evidence="6 7">KACC 21265</strain>
    </source>
</reference>
<keyword evidence="7" id="KW-1185">Reference proteome</keyword>
<dbReference type="InterPro" id="IPR014710">
    <property type="entry name" value="RmlC-like_jellyroll"/>
</dbReference>
<dbReference type="RefSeq" id="WP_160554642.1">
    <property type="nucleotide sequence ID" value="NZ_CP047650.1"/>
</dbReference>
<feature type="binding site" evidence="2">
    <location>
        <position position="61"/>
    </location>
    <ligand>
        <name>Fe cation</name>
        <dbReference type="ChEBI" id="CHEBI:24875"/>
    </ligand>
</feature>
<evidence type="ECO:0000313" key="7">
    <source>
        <dbReference type="Proteomes" id="UP000464787"/>
    </source>
</evidence>
<protein>
    <submittedName>
        <fullName evidence="6">Pirin family protein</fullName>
    </submittedName>
</protein>
<evidence type="ECO:0000259" key="4">
    <source>
        <dbReference type="Pfam" id="PF02678"/>
    </source>
</evidence>
<dbReference type="PANTHER" id="PTHR13903:SF8">
    <property type="entry name" value="PIRIN"/>
    <property type="match status" value="1"/>
</dbReference>
<dbReference type="InterPro" id="IPR008778">
    <property type="entry name" value="Pirin_C_dom"/>
</dbReference>
<evidence type="ECO:0000313" key="6">
    <source>
        <dbReference type="EMBL" id="QHJ00833.1"/>
    </source>
</evidence>
<dbReference type="Pfam" id="PF05726">
    <property type="entry name" value="Pirin_C"/>
    <property type="match status" value="1"/>
</dbReference>
<sequence length="297" mass="31792">MSAASADHLTLVPKSHDLGGGFVVRRTLPAAAKRSVGPFIFFDHFGPAEERPEELHDVRPHPHIGLATVTYLFEGAIHHRDSIGSDQVIEPGAVNWMSAGRGIVHSERRPERLQHSIYTNHGLQLWAALPAALEESDPSFTHVAAAEIPALVRYGVAIRVLIGEVFGVKSPVPAAGGTVFLDIEMPVGGRLELPALAQELAVYPVAGSVTVDGEALPTASMSVLPPDSGALLEAAAPVRLVVVGGDALLEHRYLWWNFVSTRKERVRQAAQDWAAGAMGEVPGDIEFIPLPDRPLPA</sequence>
<dbReference type="GO" id="GO:0046872">
    <property type="term" value="F:metal ion binding"/>
    <property type="evidence" value="ECO:0007669"/>
    <property type="project" value="UniProtKB-KW"/>
</dbReference>
<dbReference type="CDD" id="cd02909">
    <property type="entry name" value="cupin_pirin_N"/>
    <property type="match status" value="1"/>
</dbReference>
<dbReference type="Proteomes" id="UP000464787">
    <property type="component" value="Chromosome"/>
</dbReference>
<evidence type="ECO:0000256" key="1">
    <source>
        <dbReference type="ARBA" id="ARBA00008416"/>
    </source>
</evidence>
<evidence type="ECO:0000259" key="5">
    <source>
        <dbReference type="Pfam" id="PF05726"/>
    </source>
</evidence>
<accession>A0A857JCY9</accession>
<dbReference type="InterPro" id="IPR012093">
    <property type="entry name" value="Pirin"/>
</dbReference>
<dbReference type="SUPFAM" id="SSF51182">
    <property type="entry name" value="RmlC-like cupins"/>
    <property type="match status" value="1"/>
</dbReference>
<dbReference type="KEGG" id="xyk:GT347_24300"/>
<name>A0A857JCY9_9BURK</name>
<dbReference type="PIRSF" id="PIRSF006232">
    <property type="entry name" value="Pirin"/>
    <property type="match status" value="1"/>
</dbReference>
<feature type="binding site" evidence="2">
    <location>
        <position position="63"/>
    </location>
    <ligand>
        <name>Fe cation</name>
        <dbReference type="ChEBI" id="CHEBI:24875"/>
    </ligand>
</feature>
<feature type="domain" description="Pirin N-terminal" evidence="4">
    <location>
        <begin position="23"/>
        <end position="126"/>
    </location>
</feature>
<dbReference type="InterPro" id="IPR011051">
    <property type="entry name" value="RmlC_Cupin_sf"/>
</dbReference>
<dbReference type="EMBL" id="CP047650">
    <property type="protein sequence ID" value="QHJ00833.1"/>
    <property type="molecule type" value="Genomic_DNA"/>
</dbReference>
<dbReference type="InterPro" id="IPR003829">
    <property type="entry name" value="Pirin_N_dom"/>
</dbReference>
<feature type="binding site" evidence="2">
    <location>
        <position position="105"/>
    </location>
    <ligand>
        <name>Fe cation</name>
        <dbReference type="ChEBI" id="CHEBI:24875"/>
    </ligand>
</feature>
<keyword evidence="2" id="KW-0479">Metal-binding</keyword>
<dbReference type="AlphaFoldDB" id="A0A857JCY9"/>
<proteinExistence type="inferred from homology"/>
<organism evidence="6 7">
    <name type="scientific">Xylophilus rhododendri</name>
    <dbReference type="NCBI Taxonomy" id="2697032"/>
    <lineage>
        <taxon>Bacteria</taxon>
        <taxon>Pseudomonadati</taxon>
        <taxon>Pseudomonadota</taxon>
        <taxon>Betaproteobacteria</taxon>
        <taxon>Burkholderiales</taxon>
        <taxon>Xylophilus</taxon>
    </lineage>
</organism>
<evidence type="ECO:0000256" key="3">
    <source>
        <dbReference type="RuleBase" id="RU003457"/>
    </source>
</evidence>
<dbReference type="Gene3D" id="2.60.120.10">
    <property type="entry name" value="Jelly Rolls"/>
    <property type="match status" value="2"/>
</dbReference>
<gene>
    <name evidence="6" type="ORF">GT347_24300</name>
</gene>
<comment type="similarity">
    <text evidence="1 3">Belongs to the pirin family.</text>
</comment>
<evidence type="ECO:0000256" key="2">
    <source>
        <dbReference type="PIRSR" id="PIRSR006232-1"/>
    </source>
</evidence>
<dbReference type="PANTHER" id="PTHR13903">
    <property type="entry name" value="PIRIN-RELATED"/>
    <property type="match status" value="1"/>
</dbReference>
<feature type="binding site" evidence="2">
    <location>
        <position position="107"/>
    </location>
    <ligand>
        <name>Fe cation</name>
        <dbReference type="ChEBI" id="CHEBI:24875"/>
    </ligand>
</feature>
<comment type="cofactor">
    <cofactor evidence="2">
        <name>Fe cation</name>
        <dbReference type="ChEBI" id="CHEBI:24875"/>
    </cofactor>
    <text evidence="2">Binds 1 Fe cation per subunit.</text>
</comment>
<keyword evidence="2" id="KW-0408">Iron</keyword>
<feature type="domain" description="Pirin C-terminal" evidence="5">
    <location>
        <begin position="181"/>
        <end position="278"/>
    </location>
</feature>